<feature type="domain" description="DUF7343" evidence="1">
    <location>
        <begin position="45"/>
        <end position="101"/>
    </location>
</feature>
<dbReference type="Gene3D" id="1.10.10.10">
    <property type="entry name" value="Winged helix-like DNA-binding domain superfamily/Winged helix DNA-binding domain"/>
    <property type="match status" value="1"/>
</dbReference>
<dbReference type="OrthoDB" id="27885at2157"/>
<dbReference type="InterPro" id="IPR055767">
    <property type="entry name" value="DUF7343"/>
</dbReference>
<dbReference type="SUPFAM" id="SSF46785">
    <property type="entry name" value="Winged helix' DNA-binding domain"/>
    <property type="match status" value="1"/>
</dbReference>
<keyword evidence="3" id="KW-1185">Reference proteome</keyword>
<dbReference type="GeneID" id="10361322"/>
<sequence length="110" mass="12327">MLGYLLLALELALLVFAMYTGRRRVLKALNNSSNGEDVEGPADVDEQIIKYLRSRGGLAYQGDIVKDLDLPKSTVHKAIRRLAERGLVEVRRQGRINIVTLREPAQQQPS</sequence>
<dbReference type="RefSeq" id="WP_013680604.1">
    <property type="nucleotide sequence ID" value="NC_015315.1"/>
</dbReference>
<dbReference type="eggNOG" id="arCOG00393">
    <property type="taxonomic scope" value="Archaea"/>
</dbReference>
<dbReference type="STRING" id="999630.TUZN_1809"/>
<name>F2L3V7_THEU7</name>
<reference evidence="2 3" key="1">
    <citation type="journal article" date="2011" name="J. Bacteriol.">
        <title>Complete genome sequence of the thermoacidophilic crenarchaeon Thermoproteus uzoniensis 768-20.</title>
        <authorList>
            <person name="Mardanov A.V."/>
            <person name="Gumerov V.M."/>
            <person name="Beletsky A.V."/>
            <person name="Prokofeva M.I."/>
            <person name="Bonch-Osmolovskaya E.A."/>
            <person name="Ravin N.V."/>
            <person name="Skryabin K.G."/>
        </authorList>
    </citation>
    <scope>NUCLEOTIDE SEQUENCE [LARGE SCALE GENOMIC DNA]</scope>
    <source>
        <strain evidence="2 3">768-20</strain>
    </source>
</reference>
<proteinExistence type="predicted"/>
<dbReference type="HOGENOM" id="CLU_2115570_0_0_2"/>
<dbReference type="Proteomes" id="UP000008138">
    <property type="component" value="Chromosome"/>
</dbReference>
<organism evidence="2 3">
    <name type="scientific">Thermoproteus uzoniensis (strain 768-20)</name>
    <dbReference type="NCBI Taxonomy" id="999630"/>
    <lineage>
        <taxon>Archaea</taxon>
        <taxon>Thermoproteota</taxon>
        <taxon>Thermoprotei</taxon>
        <taxon>Thermoproteales</taxon>
        <taxon>Thermoproteaceae</taxon>
        <taxon>Thermoproteus</taxon>
    </lineage>
</organism>
<dbReference type="CDD" id="cd00090">
    <property type="entry name" value="HTH_ARSR"/>
    <property type="match status" value="1"/>
</dbReference>
<accession>F2L3V7</accession>
<evidence type="ECO:0000313" key="2">
    <source>
        <dbReference type="EMBL" id="AEA13269.1"/>
    </source>
</evidence>
<dbReference type="InterPro" id="IPR036390">
    <property type="entry name" value="WH_DNA-bd_sf"/>
</dbReference>
<dbReference type="AlphaFoldDB" id="F2L3V7"/>
<protein>
    <submittedName>
        <fullName evidence="2">Transcriptional regulator, TrmB</fullName>
    </submittedName>
</protein>
<evidence type="ECO:0000313" key="3">
    <source>
        <dbReference type="Proteomes" id="UP000008138"/>
    </source>
</evidence>
<dbReference type="InterPro" id="IPR011991">
    <property type="entry name" value="ArsR-like_HTH"/>
</dbReference>
<gene>
    <name evidence="2" type="ordered locus">TUZN_1809</name>
</gene>
<dbReference type="InterPro" id="IPR036388">
    <property type="entry name" value="WH-like_DNA-bd_sf"/>
</dbReference>
<evidence type="ECO:0000259" key="1">
    <source>
        <dbReference type="Pfam" id="PF24034"/>
    </source>
</evidence>
<reference key="2">
    <citation type="submission" date="2011-03" db="EMBL/GenBank/DDBJ databases">
        <title>Complete genome sequence of the thermoacidophilic crenarchaeon Thermoproteus uzoniensis 768-20.</title>
        <authorList>
            <person name="Mardanov A.V."/>
            <person name="Gumerov V.M."/>
            <person name="Beletsky A.V."/>
            <person name="Prokofeva M.I."/>
            <person name="Bonch-Osmolovskaya E.A."/>
            <person name="Ravin N.V."/>
            <person name="Skryabin K.G."/>
        </authorList>
    </citation>
    <scope>NUCLEOTIDE SEQUENCE</scope>
    <source>
        <strain>768-20</strain>
    </source>
</reference>
<dbReference type="EMBL" id="CP002590">
    <property type="protein sequence ID" value="AEA13269.1"/>
    <property type="molecule type" value="Genomic_DNA"/>
</dbReference>
<dbReference type="KEGG" id="tuz:TUZN_1809"/>
<dbReference type="Pfam" id="PF24034">
    <property type="entry name" value="DUF7343"/>
    <property type="match status" value="1"/>
</dbReference>